<dbReference type="InterPro" id="IPR040758">
    <property type="entry name" value="PrmC_N"/>
</dbReference>
<evidence type="ECO:0000259" key="6">
    <source>
        <dbReference type="Pfam" id="PF05175"/>
    </source>
</evidence>
<comment type="caution">
    <text evidence="8">The sequence shown here is derived from an EMBL/GenBank/DDBJ whole genome shotgun (WGS) entry which is preliminary data.</text>
</comment>
<dbReference type="Pfam" id="PF17827">
    <property type="entry name" value="PrmC_N"/>
    <property type="match status" value="1"/>
</dbReference>
<evidence type="ECO:0000256" key="4">
    <source>
        <dbReference type="ARBA" id="ARBA00048391"/>
    </source>
</evidence>
<feature type="binding site" evidence="5">
    <location>
        <begin position="183"/>
        <end position="186"/>
    </location>
    <ligand>
        <name>substrate</name>
    </ligand>
</feature>
<dbReference type="Pfam" id="PF05175">
    <property type="entry name" value="MTS"/>
    <property type="match status" value="1"/>
</dbReference>
<evidence type="ECO:0000313" key="8">
    <source>
        <dbReference type="EMBL" id="NHC13382.1"/>
    </source>
</evidence>
<evidence type="ECO:0000256" key="2">
    <source>
        <dbReference type="ARBA" id="ARBA00022679"/>
    </source>
</evidence>
<dbReference type="GO" id="GO:0032259">
    <property type="term" value="P:methylation"/>
    <property type="evidence" value="ECO:0007669"/>
    <property type="project" value="UniProtKB-KW"/>
</dbReference>
<comment type="function">
    <text evidence="5">Methylates the class 1 translation termination release factors RF1/PrfA and RF2/PrfB on the glutamine residue of the universally conserved GGQ motif.</text>
</comment>
<dbReference type="EMBL" id="JAANNP010000002">
    <property type="protein sequence ID" value="NHC13382.1"/>
    <property type="molecule type" value="Genomic_DNA"/>
</dbReference>
<dbReference type="NCBIfam" id="TIGR00536">
    <property type="entry name" value="hemK_fam"/>
    <property type="match status" value="1"/>
</dbReference>
<keyword evidence="1 5" id="KW-0489">Methyltransferase</keyword>
<feature type="binding site" evidence="5">
    <location>
        <position position="141"/>
    </location>
    <ligand>
        <name>S-adenosyl-L-methionine</name>
        <dbReference type="ChEBI" id="CHEBI:59789"/>
    </ligand>
</feature>
<gene>
    <name evidence="5 8" type="primary">prmC</name>
    <name evidence="8" type="ORF">G9H71_06260</name>
</gene>
<keyword evidence="2 5" id="KW-0808">Transferase</keyword>
<proteinExistence type="inferred from homology"/>
<evidence type="ECO:0000259" key="7">
    <source>
        <dbReference type="Pfam" id="PF17827"/>
    </source>
</evidence>
<comment type="caution">
    <text evidence="5">Lacks conserved residue(s) required for the propagation of feature annotation.</text>
</comment>
<dbReference type="InterPro" id="IPR050320">
    <property type="entry name" value="N5-glutamine_MTase"/>
</dbReference>
<dbReference type="InterPro" id="IPR007848">
    <property type="entry name" value="Small_mtfrase_dom"/>
</dbReference>
<dbReference type="Gene3D" id="1.10.8.10">
    <property type="entry name" value="DNA helicase RuvA subunit, C-terminal domain"/>
    <property type="match status" value="1"/>
</dbReference>
<dbReference type="InterPro" id="IPR004556">
    <property type="entry name" value="HemK-like"/>
</dbReference>
<dbReference type="SUPFAM" id="SSF53335">
    <property type="entry name" value="S-adenosyl-L-methionine-dependent methyltransferases"/>
    <property type="match status" value="1"/>
</dbReference>
<dbReference type="CDD" id="cd02440">
    <property type="entry name" value="AdoMet_MTases"/>
    <property type="match status" value="1"/>
</dbReference>
<evidence type="ECO:0000256" key="5">
    <source>
        <dbReference type="HAMAP-Rule" id="MF_02126"/>
    </source>
</evidence>
<dbReference type="InterPro" id="IPR029063">
    <property type="entry name" value="SAM-dependent_MTases_sf"/>
</dbReference>
<dbReference type="HAMAP" id="MF_02126">
    <property type="entry name" value="RF_methyltr_PrmC"/>
    <property type="match status" value="1"/>
</dbReference>
<reference evidence="8 9" key="1">
    <citation type="submission" date="2020-03" db="EMBL/GenBank/DDBJ databases">
        <title>Two novel Motilibacter sp.</title>
        <authorList>
            <person name="Liu S."/>
        </authorList>
    </citation>
    <scope>NUCLEOTIDE SEQUENCE [LARGE SCALE GENOMIC DNA]</scope>
    <source>
        <strain evidence="8 9">E257</strain>
    </source>
</reference>
<dbReference type="PANTHER" id="PTHR18895:SF74">
    <property type="entry name" value="MTRF1L RELEASE FACTOR GLUTAMINE METHYLTRANSFERASE"/>
    <property type="match status" value="1"/>
</dbReference>
<evidence type="ECO:0000256" key="1">
    <source>
        <dbReference type="ARBA" id="ARBA00022603"/>
    </source>
</evidence>
<dbReference type="EC" id="2.1.1.297" evidence="5"/>
<name>A0ABX0GUP1_9ACTN</name>
<protein>
    <recommendedName>
        <fullName evidence="5">Release factor glutamine methyltransferase</fullName>
        <shortName evidence="5">RF MTase</shortName>
        <ecNumber evidence="5">2.1.1.297</ecNumber>
    </recommendedName>
    <alternativeName>
        <fullName evidence="5">N5-glutamine methyltransferase PrmC</fullName>
    </alternativeName>
    <alternativeName>
        <fullName evidence="5">Protein-(glutamine-N5) MTase PrmC</fullName>
    </alternativeName>
    <alternativeName>
        <fullName evidence="5">Protein-glutamine N-methyltransferase PrmC</fullName>
    </alternativeName>
</protein>
<feature type="domain" description="Methyltransferase small" evidence="6">
    <location>
        <begin position="106"/>
        <end position="186"/>
    </location>
</feature>
<organism evidence="8 9">
    <name type="scientific">Motilibacter deserti</name>
    <dbReference type="NCBI Taxonomy" id="2714956"/>
    <lineage>
        <taxon>Bacteria</taxon>
        <taxon>Bacillati</taxon>
        <taxon>Actinomycetota</taxon>
        <taxon>Actinomycetes</taxon>
        <taxon>Motilibacterales</taxon>
        <taxon>Motilibacteraceae</taxon>
        <taxon>Motilibacter</taxon>
    </lineage>
</organism>
<keyword evidence="3 5" id="KW-0949">S-adenosyl-L-methionine</keyword>
<dbReference type="GO" id="GO:0102559">
    <property type="term" value="F:peptide chain release factor N(5)-glutamine methyltransferase activity"/>
    <property type="evidence" value="ECO:0007669"/>
    <property type="project" value="UniProtKB-EC"/>
</dbReference>
<feature type="binding site" evidence="5">
    <location>
        <position position="183"/>
    </location>
    <ligand>
        <name>S-adenosyl-L-methionine</name>
        <dbReference type="ChEBI" id="CHEBI:59789"/>
    </ligand>
</feature>
<dbReference type="Gene3D" id="3.40.50.150">
    <property type="entry name" value="Vaccinia Virus protein VP39"/>
    <property type="match status" value="1"/>
</dbReference>
<dbReference type="InterPro" id="IPR002052">
    <property type="entry name" value="DNA_methylase_N6_adenine_CS"/>
</dbReference>
<dbReference type="InterPro" id="IPR019874">
    <property type="entry name" value="RF_methyltr_PrmC"/>
</dbReference>
<dbReference type="PROSITE" id="PS00092">
    <property type="entry name" value="N6_MTASE"/>
    <property type="match status" value="1"/>
</dbReference>
<dbReference type="Proteomes" id="UP000800981">
    <property type="component" value="Unassembled WGS sequence"/>
</dbReference>
<feature type="domain" description="Release factor glutamine methyltransferase N-terminal" evidence="7">
    <location>
        <begin position="2"/>
        <end position="69"/>
    </location>
</feature>
<feature type="binding site" evidence="5">
    <location>
        <begin position="118"/>
        <end position="122"/>
    </location>
    <ligand>
        <name>S-adenosyl-L-methionine</name>
        <dbReference type="ChEBI" id="CHEBI:59789"/>
    </ligand>
</feature>
<comment type="catalytic activity">
    <reaction evidence="4 5">
        <text>L-glutaminyl-[peptide chain release factor] + S-adenosyl-L-methionine = N(5)-methyl-L-glutaminyl-[peptide chain release factor] + S-adenosyl-L-homocysteine + H(+)</text>
        <dbReference type="Rhea" id="RHEA:42896"/>
        <dbReference type="Rhea" id="RHEA-COMP:10271"/>
        <dbReference type="Rhea" id="RHEA-COMP:10272"/>
        <dbReference type="ChEBI" id="CHEBI:15378"/>
        <dbReference type="ChEBI" id="CHEBI:30011"/>
        <dbReference type="ChEBI" id="CHEBI:57856"/>
        <dbReference type="ChEBI" id="CHEBI:59789"/>
        <dbReference type="ChEBI" id="CHEBI:61891"/>
        <dbReference type="EC" id="2.1.1.297"/>
    </reaction>
</comment>
<sequence length="283" mass="29744">MLRVGAQRLADAGVASARHDAEALLAHASGLSRTQLLTLGAGDEVPGAAAYSALVEERAARVPLQHLTGRAWFRHLELSVGPGVFVPRPETEIVAGEAVDEALRLLAAGRAPTVVDLGTGSGAIAASVATEARGARVLAVEKDVDAHAWAARNLEGTGVELRLGDLGDAFDDLDGQVDVVVSNPPYIPPDAVPVDPEVRDHDPELALYGGGEDGLDALRAVERTARRLLRPGGLLVIEHADSQGESAPAALLATAAWRDVTDLPDLAHRPRYVRARRVEGSRR</sequence>
<comment type="similarity">
    <text evidence="5">Belongs to the protein N5-glutamine methyltransferase family. PrmC subfamily.</text>
</comment>
<accession>A0ABX0GUP1</accession>
<evidence type="ECO:0000256" key="3">
    <source>
        <dbReference type="ARBA" id="ARBA00022691"/>
    </source>
</evidence>
<dbReference type="NCBIfam" id="TIGR03534">
    <property type="entry name" value="RF_mod_PrmC"/>
    <property type="match status" value="1"/>
</dbReference>
<evidence type="ECO:0000313" key="9">
    <source>
        <dbReference type="Proteomes" id="UP000800981"/>
    </source>
</evidence>
<dbReference type="PANTHER" id="PTHR18895">
    <property type="entry name" value="HEMK METHYLTRANSFERASE"/>
    <property type="match status" value="1"/>
</dbReference>
<keyword evidence="9" id="KW-1185">Reference proteome</keyword>